<dbReference type="Proteomes" id="UP000295565">
    <property type="component" value="Unassembled WGS sequence"/>
</dbReference>
<organism evidence="2 3">
    <name type="scientific">Celerinatantimonas diazotrophica</name>
    <dbReference type="NCBI Taxonomy" id="412034"/>
    <lineage>
        <taxon>Bacteria</taxon>
        <taxon>Pseudomonadati</taxon>
        <taxon>Pseudomonadota</taxon>
        <taxon>Gammaproteobacteria</taxon>
        <taxon>Celerinatantimonadaceae</taxon>
        <taxon>Celerinatantimonas</taxon>
    </lineage>
</organism>
<keyword evidence="3" id="KW-1185">Reference proteome</keyword>
<comment type="caution">
    <text evidence="2">The sequence shown here is derived from an EMBL/GenBank/DDBJ whole genome shotgun (WGS) entry which is preliminary data.</text>
</comment>
<dbReference type="RefSeq" id="WP_131911113.1">
    <property type="nucleotide sequence ID" value="NZ_OU594967.1"/>
</dbReference>
<protein>
    <recommendedName>
        <fullName evidence="4">Pullulanase</fullName>
    </recommendedName>
</protein>
<feature type="signal peptide" evidence="1">
    <location>
        <begin position="1"/>
        <end position="26"/>
    </location>
</feature>
<dbReference type="Gene3D" id="2.60.40.3620">
    <property type="match status" value="1"/>
</dbReference>
<evidence type="ECO:0008006" key="4">
    <source>
        <dbReference type="Google" id="ProtNLM"/>
    </source>
</evidence>
<name>A0A4R1KF95_9GAMM</name>
<dbReference type="OrthoDB" id="6196650at2"/>
<evidence type="ECO:0000313" key="2">
    <source>
        <dbReference type="EMBL" id="TCK63356.1"/>
    </source>
</evidence>
<dbReference type="AlphaFoldDB" id="A0A4R1KF95"/>
<keyword evidence="1" id="KW-0732">Signal</keyword>
<feature type="chain" id="PRO_5020657739" description="Pullulanase" evidence="1">
    <location>
        <begin position="27"/>
        <end position="148"/>
    </location>
</feature>
<evidence type="ECO:0000313" key="3">
    <source>
        <dbReference type="Proteomes" id="UP000295565"/>
    </source>
</evidence>
<dbReference type="EMBL" id="SMGD01000002">
    <property type="protein sequence ID" value="TCK63356.1"/>
    <property type="molecule type" value="Genomic_DNA"/>
</dbReference>
<proteinExistence type="predicted"/>
<dbReference type="PROSITE" id="PS51257">
    <property type="entry name" value="PROKAR_LIPOPROTEIN"/>
    <property type="match status" value="1"/>
</dbReference>
<gene>
    <name evidence="2" type="ORF">EV690_0242</name>
</gene>
<reference evidence="2 3" key="1">
    <citation type="submission" date="2019-03" db="EMBL/GenBank/DDBJ databases">
        <title>Genomic Encyclopedia of Type Strains, Phase IV (KMG-IV): sequencing the most valuable type-strain genomes for metagenomic binning, comparative biology and taxonomic classification.</title>
        <authorList>
            <person name="Goeker M."/>
        </authorList>
    </citation>
    <scope>NUCLEOTIDE SEQUENCE [LARGE SCALE GENOMIC DNA]</scope>
    <source>
        <strain evidence="2 3">DSM 18577</strain>
    </source>
</reference>
<evidence type="ECO:0000256" key="1">
    <source>
        <dbReference type="SAM" id="SignalP"/>
    </source>
</evidence>
<accession>A0A4R1KF95</accession>
<sequence length="148" mass="16999">MKNVHFGLFLVGALLLAGCSSHPSMYATGSRVQIDRPIYLRGVFTWWDADEQYQLHPVSGQQGLWMTEVDLIADGRPYEWKIGDKDWHCGTDFGYKTDSSILKVGQKRVVDACAEFNSIKFIPKTDGTYQFFLDLREQEPVVYIRKKD</sequence>